<organism evidence="4 5">
    <name type="scientific">Saccharolobus shibatae (strain ATCC 51178 / DSM 5389 / JCM 8931 / NBRC 15437 / B12)</name>
    <name type="common">Sulfolobus shibatae</name>
    <dbReference type="NCBI Taxonomy" id="523848"/>
    <lineage>
        <taxon>Archaea</taxon>
        <taxon>Thermoproteota</taxon>
        <taxon>Thermoprotei</taxon>
        <taxon>Sulfolobales</taxon>
        <taxon>Sulfolobaceae</taxon>
        <taxon>Saccharolobus</taxon>
    </lineage>
</organism>
<evidence type="ECO:0000313" key="4">
    <source>
        <dbReference type="EMBL" id="QXJ28249.1"/>
    </source>
</evidence>
<feature type="transmembrane region" description="Helical" evidence="3">
    <location>
        <begin position="17"/>
        <end position="40"/>
    </location>
</feature>
<dbReference type="AlphaFoldDB" id="A0A8F5BMY0"/>
<keyword evidence="4" id="KW-0282">Flagellum</keyword>
<dbReference type="InterPro" id="IPR056538">
    <property type="entry name" value="ArlX"/>
</dbReference>
<dbReference type="EMBL" id="CP077717">
    <property type="protein sequence ID" value="QXJ28249.1"/>
    <property type="molecule type" value="Genomic_DNA"/>
</dbReference>
<evidence type="ECO:0000256" key="3">
    <source>
        <dbReference type="SAM" id="Phobius"/>
    </source>
</evidence>
<keyword evidence="3" id="KW-0812">Transmembrane</keyword>
<evidence type="ECO:0000256" key="1">
    <source>
        <dbReference type="SAM" id="Coils"/>
    </source>
</evidence>
<evidence type="ECO:0000256" key="2">
    <source>
        <dbReference type="SAM" id="MobiDB-lite"/>
    </source>
</evidence>
<dbReference type="KEGG" id="sshi:J5U23_01117"/>
<dbReference type="RefSeq" id="WP_218267240.1">
    <property type="nucleotide sequence ID" value="NZ_CP077717.1"/>
</dbReference>
<accession>A0A8F5BMY0</accession>
<keyword evidence="3" id="KW-1133">Transmembrane helix</keyword>
<dbReference type="Pfam" id="PF24151">
    <property type="entry name" value="ArlX"/>
    <property type="match status" value="1"/>
</dbReference>
<dbReference type="Proteomes" id="UP000694018">
    <property type="component" value="Chromosome"/>
</dbReference>
<feature type="coiled-coil region" evidence="1">
    <location>
        <begin position="73"/>
        <end position="129"/>
    </location>
</feature>
<keyword evidence="1" id="KW-0175">Coiled coil</keyword>
<dbReference type="GeneID" id="65562706"/>
<protein>
    <submittedName>
        <fullName evidence="4">Flagella-related protein FlaX</fullName>
    </submittedName>
</protein>
<feature type="region of interest" description="Disordered" evidence="2">
    <location>
        <begin position="50"/>
        <end position="71"/>
    </location>
</feature>
<name>A0A8F5BMY0_SACSH</name>
<reference evidence="4" key="1">
    <citation type="journal article" date="2021" name="Environ. Microbiol.">
        <title>New insights into the diversity and evolution of the archaeal mobilome from three complete genomes of Saccharolobus shibatae.</title>
        <authorList>
            <person name="Medvedeva S."/>
            <person name="Brandt D."/>
            <person name="Cvirkaite-Krupovic V."/>
            <person name="Liu Y."/>
            <person name="Severinov K."/>
            <person name="Ishino S."/>
            <person name="Ishino Y."/>
            <person name="Prangishvili D."/>
            <person name="Kalinowski J."/>
            <person name="Krupovic M."/>
        </authorList>
    </citation>
    <scope>NUCLEOTIDE SEQUENCE</scope>
    <source>
        <strain evidence="4">B12</strain>
    </source>
</reference>
<dbReference type="OrthoDB" id="36987at2157"/>
<keyword evidence="4" id="KW-0966">Cell projection</keyword>
<keyword evidence="4" id="KW-0969">Cilium</keyword>
<gene>
    <name evidence="4" type="ORF">J5U23_01117</name>
</gene>
<proteinExistence type="predicted"/>
<sequence>MINLNLPELQQLMESPLFILLISISIPLAAFFISFFKIVLPRITRPKNAQTAQTTSTTTQNQQQQQVTTTNSSKEIEELLKNLITRMDKYQSDLVNVLNGSMEDLKQTLQKLNSSIEDAVLSLKSAQADSSSPFNIISEQSKGEQRPEGSKELKAVAEIVGTSNIDLSTFIRNCVLLEILDYDDSKLTALYELGYISADDMFIVNKVQSYIRTNNEKIRAKDLANIAMNVAESYSSVTAEMKKYLLVLEVGKNG</sequence>
<keyword evidence="3" id="KW-0472">Membrane</keyword>
<evidence type="ECO:0000313" key="5">
    <source>
        <dbReference type="Proteomes" id="UP000694018"/>
    </source>
</evidence>